<dbReference type="SUPFAM" id="SSF53633">
    <property type="entry name" value="Carbamate kinase-like"/>
    <property type="match status" value="1"/>
</dbReference>
<dbReference type="Gene3D" id="3.30.2130.10">
    <property type="entry name" value="VC0802-like"/>
    <property type="match status" value="1"/>
</dbReference>
<comment type="similarity">
    <text evidence="8 28">In the N-terminal section; belongs to the aspartokinase family.</text>
</comment>
<evidence type="ECO:0000256" key="27">
    <source>
        <dbReference type="ARBA" id="ARBA00049031"/>
    </source>
</evidence>
<evidence type="ECO:0000256" key="24">
    <source>
        <dbReference type="ARBA" id="ARBA00044938"/>
    </source>
</evidence>
<proteinExistence type="inferred from homology"/>
<keyword evidence="20" id="KW-0915">Sodium</keyword>
<dbReference type="Pfam" id="PF00742">
    <property type="entry name" value="Homoserine_dh"/>
    <property type="match status" value="1"/>
</dbReference>
<feature type="domain" description="ACT" evidence="29">
    <location>
        <begin position="319"/>
        <end position="388"/>
    </location>
</feature>
<keyword evidence="31" id="KW-1185">Reference proteome</keyword>
<dbReference type="PROSITE" id="PS01042">
    <property type="entry name" value="HOMOSER_DHGENASE"/>
    <property type="match status" value="1"/>
</dbReference>
<evidence type="ECO:0000256" key="28">
    <source>
        <dbReference type="PIRNR" id="PIRNR000727"/>
    </source>
</evidence>
<evidence type="ECO:0000256" key="9">
    <source>
        <dbReference type="ARBA" id="ARBA00011881"/>
    </source>
</evidence>
<comment type="catalytic activity">
    <reaction evidence="27">
        <text>L-homoserine + NAD(+) = L-aspartate 4-semialdehyde + NADH + H(+)</text>
        <dbReference type="Rhea" id="RHEA:15757"/>
        <dbReference type="ChEBI" id="CHEBI:15378"/>
        <dbReference type="ChEBI" id="CHEBI:57476"/>
        <dbReference type="ChEBI" id="CHEBI:57540"/>
        <dbReference type="ChEBI" id="CHEBI:57945"/>
        <dbReference type="ChEBI" id="CHEBI:537519"/>
        <dbReference type="EC" id="1.1.1.3"/>
    </reaction>
    <physiologicalReaction direction="right-to-left" evidence="27">
        <dbReference type="Rhea" id="RHEA:15759"/>
    </physiologicalReaction>
</comment>
<keyword evidence="12" id="KW-0791">Threonine biosynthesis</keyword>
<dbReference type="PROSITE" id="PS00324">
    <property type="entry name" value="ASPARTOKINASE"/>
    <property type="match status" value="1"/>
</dbReference>
<keyword evidence="22" id="KW-0486">Methionine biosynthesis</keyword>
<dbReference type="Gene3D" id="1.20.120.1320">
    <property type="entry name" value="Aspartokinase, catalytic domain"/>
    <property type="match status" value="1"/>
</dbReference>
<dbReference type="SUPFAM" id="SSF55347">
    <property type="entry name" value="Glyceraldehyde-3-phosphate dehydrogenase-like, C-terminal domain"/>
    <property type="match status" value="1"/>
</dbReference>
<accession>A0ABQ6H024</accession>
<evidence type="ECO:0000256" key="6">
    <source>
        <dbReference type="ARBA" id="ARBA00005139"/>
    </source>
</evidence>
<dbReference type="PANTHER" id="PTHR43070:SF3">
    <property type="entry name" value="HOMOSERINE DEHYDROGENASE"/>
    <property type="match status" value="1"/>
</dbReference>
<keyword evidence="19" id="KW-0520">NAD</keyword>
<dbReference type="GO" id="GO:0016301">
    <property type="term" value="F:kinase activity"/>
    <property type="evidence" value="ECO:0007669"/>
    <property type="project" value="UniProtKB-KW"/>
</dbReference>
<comment type="pathway">
    <text evidence="6 28">Amino-acid biosynthesis; L-threonine biosynthesis; L-threonine from L-aspartate: step 1/5.</text>
</comment>
<comment type="similarity">
    <text evidence="7 28">In the C-terminal section; belongs to the homoserine dehydrogenase family.</text>
</comment>
<dbReference type="InterPro" id="IPR001341">
    <property type="entry name" value="Asp_kinase"/>
</dbReference>
<keyword evidence="10 28" id="KW-0028">Amino-acid biosynthesis</keyword>
<dbReference type="Gene3D" id="3.40.1160.10">
    <property type="entry name" value="Acetylglutamate kinase-like"/>
    <property type="match status" value="1"/>
</dbReference>
<dbReference type="InterPro" id="IPR005106">
    <property type="entry name" value="Asp/hSer_DH_NAD-bd"/>
</dbReference>
<dbReference type="CDD" id="cd04257">
    <property type="entry name" value="AAK_AK-HSDH"/>
    <property type="match status" value="1"/>
</dbReference>
<organism evidence="30 31">
    <name type="scientific">Thalassotalea eurytherma</name>
    <dbReference type="NCBI Taxonomy" id="1144278"/>
    <lineage>
        <taxon>Bacteria</taxon>
        <taxon>Pseudomonadati</taxon>
        <taxon>Pseudomonadota</taxon>
        <taxon>Gammaproteobacteria</taxon>
        <taxon>Alteromonadales</taxon>
        <taxon>Colwelliaceae</taxon>
        <taxon>Thalassotalea</taxon>
    </lineage>
</organism>
<dbReference type="Pfam" id="PF03447">
    <property type="entry name" value="NAD_binding_3"/>
    <property type="match status" value="1"/>
</dbReference>
<evidence type="ECO:0000256" key="4">
    <source>
        <dbReference type="ARBA" id="ARBA00005056"/>
    </source>
</evidence>
<evidence type="ECO:0000256" key="11">
    <source>
        <dbReference type="ARBA" id="ARBA00022679"/>
    </source>
</evidence>
<evidence type="ECO:0000256" key="8">
    <source>
        <dbReference type="ARBA" id="ARBA00010046"/>
    </source>
</evidence>
<dbReference type="CDD" id="cd04922">
    <property type="entry name" value="ACT_AKi-HSDH-ThrA_2"/>
    <property type="match status" value="1"/>
</dbReference>
<dbReference type="PIRSF" id="PIRSF000727">
    <property type="entry name" value="ThrA"/>
    <property type="match status" value="1"/>
</dbReference>
<evidence type="ECO:0000256" key="12">
    <source>
        <dbReference type="ARBA" id="ARBA00022697"/>
    </source>
</evidence>
<dbReference type="SUPFAM" id="SSF51735">
    <property type="entry name" value="NAD(P)-binding Rossmann-fold domains"/>
    <property type="match status" value="1"/>
</dbReference>
<dbReference type="EC" id="2.7.2.4" evidence="28"/>
<dbReference type="InterPro" id="IPR011147">
    <property type="entry name" value="Bifunc_Aspkin/hSer_DH"/>
</dbReference>
<evidence type="ECO:0000259" key="29">
    <source>
        <dbReference type="PROSITE" id="PS51671"/>
    </source>
</evidence>
<evidence type="ECO:0000256" key="10">
    <source>
        <dbReference type="ARBA" id="ARBA00022605"/>
    </source>
</evidence>
<gene>
    <name evidence="30" type="primary">thrA</name>
    <name evidence="30" type="ORF">theurythT_09950</name>
</gene>
<comment type="pathway">
    <text evidence="4 28">Amino-acid biosynthesis; L-threonine biosynthesis; L-threonine from L-aspartate: step 3/5.</text>
</comment>
<keyword evidence="17 28" id="KW-0521">NADP</keyword>
<name>A0ABQ6H024_9GAMM</name>
<sequence>MRVLKFGGSSLANAERFLDVAQIITTKSQSDAIAVVVSAPQGITNHLVHLANNIGEKQAIEDGLTKFQQASTHITTALSEKVAGFDGAKVQAHVSDLVGQLDRFLEGAHLLAYCPEHINARIISLGERVSVSLLDGVLSAQGQQVSVIAPEKFLYTNSESLDAVANLAKSKEQYGKHYGELAGIGLMPGFIGTSVDGQLTTLGRNGSDYSAAVLAVCAQADACEIWTDVSGVYNADPRSIPTATVLDYLSYQEAMELSYFGAKVLHPKTIGPLAQNHIECYIKNTSNPEAKGTLIGNERSKGESVKAISNLDDLTMVNVSGPGMKGMVGMASRIFEAMSHANISTVMISQSSSEYCISFCVHTKDAKRAKKSLHQAFELELFNGLLEPIKLQNNLSIVSLIGDGMQQQQGVAAKLFSSLAQARVNVIAIAQDSSERSISVVIEGRKATDAIKVCHQNFFSHHQSIDVFLVGCGVVGSELIEQMARQQKALAKQNIDLTVYGIANSKGMLVKSGGIDLSQWQQSLNDDSGRIPLQVSDIKDFVRANHLINPVLVDCTSNEDLAMSYVEYLEQGFHVVTPNKKANTDSWQYYQALRNAAQNTKRRFLYETTVGAGLPVIDTLQNLFRAGDELHQFQGILSGSLSYIFGKLDEGMSISQATAIAKENGFTEPDPRDDLSGMDVARKLLILAREAGLQLELSDIDIEPVLPSDFDANGSVSEFMTNLTKIDDYYVEKVAQAKAEGKVLRYIGNIVDGQCKVTIEAVNGTHPLNAIKDGENALAIHSRYYQPIPFVLRGYGAGAAVTAAGVFGDLLRTLAWEQVS</sequence>
<evidence type="ECO:0000256" key="19">
    <source>
        <dbReference type="ARBA" id="ARBA00023027"/>
    </source>
</evidence>
<evidence type="ECO:0000256" key="23">
    <source>
        <dbReference type="ARBA" id="ARBA00023268"/>
    </source>
</evidence>
<dbReference type="InterPro" id="IPR001342">
    <property type="entry name" value="HDH_cat"/>
</dbReference>
<evidence type="ECO:0000313" key="30">
    <source>
        <dbReference type="EMBL" id="GLX81543.1"/>
    </source>
</evidence>
<evidence type="ECO:0000256" key="3">
    <source>
        <dbReference type="ARBA" id="ARBA00004986"/>
    </source>
</evidence>
<comment type="caution">
    <text evidence="30">The sequence shown here is derived from an EMBL/GenBank/DDBJ whole genome shotgun (WGS) entry which is preliminary data.</text>
</comment>
<comment type="catalytic activity">
    <reaction evidence="25">
        <text>L-aspartate + ATP = 4-phospho-L-aspartate + ADP</text>
        <dbReference type="Rhea" id="RHEA:23776"/>
        <dbReference type="ChEBI" id="CHEBI:29991"/>
        <dbReference type="ChEBI" id="CHEBI:30616"/>
        <dbReference type="ChEBI" id="CHEBI:57535"/>
        <dbReference type="ChEBI" id="CHEBI:456216"/>
        <dbReference type="EC" id="2.7.2.4"/>
    </reaction>
    <physiologicalReaction direction="left-to-right" evidence="25">
        <dbReference type="Rhea" id="RHEA:23777"/>
    </physiologicalReaction>
</comment>
<dbReference type="Gene3D" id="3.30.70.260">
    <property type="match status" value="1"/>
</dbReference>
<evidence type="ECO:0000256" key="16">
    <source>
        <dbReference type="ARBA" id="ARBA00022840"/>
    </source>
</evidence>
<comment type="pathway">
    <text evidence="5 28">Amino-acid biosynthesis; L-methionine biosynthesis via de novo pathway; L-homoserine from L-aspartate: step 3/3.</text>
</comment>
<evidence type="ECO:0000256" key="13">
    <source>
        <dbReference type="ARBA" id="ARBA00022723"/>
    </source>
</evidence>
<keyword evidence="18 28" id="KW-0560">Oxidoreductase</keyword>
<dbReference type="SUPFAM" id="SSF55021">
    <property type="entry name" value="ACT-like"/>
    <property type="match status" value="2"/>
</dbReference>
<dbReference type="Gene3D" id="3.40.50.720">
    <property type="entry name" value="NAD(P)-binding Rossmann-like Domain"/>
    <property type="match status" value="1"/>
</dbReference>
<evidence type="ECO:0000256" key="14">
    <source>
        <dbReference type="ARBA" id="ARBA00022741"/>
    </source>
</evidence>
<keyword evidence="13" id="KW-0479">Metal-binding</keyword>
<reference evidence="30 31" key="1">
    <citation type="submission" date="2023-03" db="EMBL/GenBank/DDBJ databases">
        <title>Draft genome sequence of Thalassotalea eurytherma JCM 18482T.</title>
        <authorList>
            <person name="Sawabe T."/>
        </authorList>
    </citation>
    <scope>NUCLEOTIDE SEQUENCE [LARGE SCALE GENOMIC DNA]</scope>
    <source>
        <strain evidence="30 31">JCM 18482</strain>
    </source>
</reference>
<dbReference type="EMBL" id="BSSU01000004">
    <property type="protein sequence ID" value="GLX81543.1"/>
    <property type="molecule type" value="Genomic_DNA"/>
</dbReference>
<keyword evidence="21" id="KW-0457">Lysine biosynthesis</keyword>
<evidence type="ECO:0000256" key="15">
    <source>
        <dbReference type="ARBA" id="ARBA00022777"/>
    </source>
</evidence>
<dbReference type="Proteomes" id="UP001157133">
    <property type="component" value="Unassembled WGS sequence"/>
</dbReference>
<dbReference type="InterPro" id="IPR036393">
    <property type="entry name" value="AceGlu_kinase-like_sf"/>
</dbReference>
<evidence type="ECO:0000256" key="25">
    <source>
        <dbReference type="ARBA" id="ARBA00048561"/>
    </source>
</evidence>
<evidence type="ECO:0000256" key="26">
    <source>
        <dbReference type="ARBA" id="ARBA00048841"/>
    </source>
</evidence>
<dbReference type="Pfam" id="PF22468">
    <property type="entry name" value="ACT_9"/>
    <property type="match status" value="2"/>
</dbReference>
<keyword evidence="16 28" id="KW-0067">ATP-binding</keyword>
<dbReference type="PROSITE" id="PS51671">
    <property type="entry name" value="ACT"/>
    <property type="match status" value="1"/>
</dbReference>
<protein>
    <recommendedName>
        <fullName evidence="28">Bifunctional aspartokinase/homoserine dehydrogenase</fullName>
    </recommendedName>
    <domain>
        <recommendedName>
            <fullName evidence="28">Aspartokinase</fullName>
            <ecNumber evidence="28">2.7.2.4</ecNumber>
        </recommendedName>
    </domain>
    <domain>
        <recommendedName>
            <fullName evidence="28">Homoserine dehydrogenase</fullName>
            <ecNumber evidence="28">1.1.1.3</ecNumber>
        </recommendedName>
    </domain>
</protein>
<dbReference type="InterPro" id="IPR049638">
    <property type="entry name" value="AK-HD"/>
</dbReference>
<dbReference type="InterPro" id="IPR001048">
    <property type="entry name" value="Asp/Glu/Uridylate_kinase"/>
</dbReference>
<dbReference type="CDD" id="cd04921">
    <property type="entry name" value="ACT_AKi-HSDH-ThrA-like_1"/>
    <property type="match status" value="1"/>
</dbReference>
<dbReference type="InterPro" id="IPR041743">
    <property type="entry name" value="AK-HSDH_N"/>
</dbReference>
<evidence type="ECO:0000256" key="5">
    <source>
        <dbReference type="ARBA" id="ARBA00005062"/>
    </source>
</evidence>
<evidence type="ECO:0000256" key="22">
    <source>
        <dbReference type="ARBA" id="ARBA00023167"/>
    </source>
</evidence>
<evidence type="ECO:0000256" key="1">
    <source>
        <dbReference type="ARBA" id="ARBA00001920"/>
    </source>
</evidence>
<dbReference type="InterPro" id="IPR045865">
    <property type="entry name" value="ACT-like_dom_sf"/>
</dbReference>
<keyword evidence="14 28" id="KW-0547">Nucleotide-binding</keyword>
<comment type="catalytic activity">
    <reaction evidence="26">
        <text>L-homoserine + NADP(+) = L-aspartate 4-semialdehyde + NADPH + H(+)</text>
        <dbReference type="Rhea" id="RHEA:15761"/>
        <dbReference type="ChEBI" id="CHEBI:15378"/>
        <dbReference type="ChEBI" id="CHEBI:57476"/>
        <dbReference type="ChEBI" id="CHEBI:57783"/>
        <dbReference type="ChEBI" id="CHEBI:58349"/>
        <dbReference type="ChEBI" id="CHEBI:537519"/>
        <dbReference type="EC" id="1.1.1.3"/>
    </reaction>
    <physiologicalReaction direction="right-to-left" evidence="26">
        <dbReference type="Rhea" id="RHEA:15763"/>
    </physiologicalReaction>
</comment>
<dbReference type="EC" id="1.1.1.3" evidence="28"/>
<dbReference type="NCBIfam" id="NF006959">
    <property type="entry name" value="PRK09436.1"/>
    <property type="match status" value="1"/>
</dbReference>
<comment type="cofactor">
    <cofactor evidence="1">
        <name>a metal cation</name>
        <dbReference type="ChEBI" id="CHEBI:25213"/>
    </cofactor>
</comment>
<keyword evidence="11 28" id="KW-0808">Transferase</keyword>
<dbReference type="InterPro" id="IPR054352">
    <property type="entry name" value="ACT_Aspartokinase"/>
</dbReference>
<comment type="pathway">
    <text evidence="3 28">Amino-acid biosynthesis; L-methionine biosynthesis via de novo pathway; L-homoserine from L-aspartate: step 1/3.</text>
</comment>
<comment type="pathway">
    <text evidence="2 28">Amino-acid biosynthesis; L-lysine biosynthesis via DAP pathway; (S)-tetrahydrodipicolinate from L-aspartate: step 1/4.</text>
</comment>
<comment type="subunit">
    <text evidence="9 28">Homotetramer.</text>
</comment>
<evidence type="ECO:0000256" key="2">
    <source>
        <dbReference type="ARBA" id="ARBA00004766"/>
    </source>
</evidence>
<dbReference type="InterPro" id="IPR002912">
    <property type="entry name" value="ACT_dom"/>
</dbReference>
<evidence type="ECO:0000256" key="18">
    <source>
        <dbReference type="ARBA" id="ARBA00023002"/>
    </source>
</evidence>
<dbReference type="Gene3D" id="3.30.360.10">
    <property type="entry name" value="Dihydrodipicolinate Reductase, domain 2"/>
    <property type="match status" value="1"/>
</dbReference>
<dbReference type="InterPro" id="IPR018042">
    <property type="entry name" value="Aspartate_kinase_CS"/>
</dbReference>
<keyword evidence="15 28" id="KW-0418">Kinase</keyword>
<dbReference type="InterPro" id="IPR019811">
    <property type="entry name" value="HDH_CS"/>
</dbReference>
<evidence type="ECO:0000256" key="21">
    <source>
        <dbReference type="ARBA" id="ARBA00023154"/>
    </source>
</evidence>
<keyword evidence="23" id="KW-0511">Multifunctional enzyme</keyword>
<dbReference type="RefSeq" id="WP_284206876.1">
    <property type="nucleotide sequence ID" value="NZ_BSSU01000004.1"/>
</dbReference>
<evidence type="ECO:0000256" key="17">
    <source>
        <dbReference type="ARBA" id="ARBA00022857"/>
    </source>
</evidence>
<dbReference type="Pfam" id="PF00696">
    <property type="entry name" value="AA_kinase"/>
    <property type="match status" value="1"/>
</dbReference>
<dbReference type="PANTHER" id="PTHR43070">
    <property type="match status" value="1"/>
</dbReference>
<evidence type="ECO:0000256" key="7">
    <source>
        <dbReference type="ARBA" id="ARBA00007952"/>
    </source>
</evidence>
<comment type="function">
    <text evidence="24">Bifunctional aspartate kinase and homoserine dehydrogenase that catalyzes the first and the third steps toward the synthesis of lysine, methionine and threonine from aspartate.</text>
</comment>
<dbReference type="InterPro" id="IPR036291">
    <property type="entry name" value="NAD(P)-bd_dom_sf"/>
</dbReference>
<dbReference type="NCBIfam" id="TIGR00657">
    <property type="entry name" value="asp_kinases"/>
    <property type="match status" value="1"/>
</dbReference>
<evidence type="ECO:0000256" key="20">
    <source>
        <dbReference type="ARBA" id="ARBA00023053"/>
    </source>
</evidence>
<evidence type="ECO:0000313" key="31">
    <source>
        <dbReference type="Proteomes" id="UP001157133"/>
    </source>
</evidence>
<dbReference type="InterPro" id="IPR042199">
    <property type="entry name" value="AsparK_Bifunc_asparK/hSer_DH"/>
</dbReference>